<reference evidence="5" key="1">
    <citation type="submission" date="2017-02" db="UniProtKB">
        <authorList>
            <consortium name="WormBaseParasite"/>
        </authorList>
    </citation>
    <scope>IDENTIFICATION</scope>
</reference>
<reference evidence="3 4" key="2">
    <citation type="submission" date="2018-11" db="EMBL/GenBank/DDBJ databases">
        <authorList>
            <consortium name="Pathogen Informatics"/>
        </authorList>
    </citation>
    <scope>NUCLEOTIDE SEQUENCE [LARGE SCALE GENOMIC DNA]</scope>
</reference>
<evidence type="ECO:0000313" key="3">
    <source>
        <dbReference type="EMBL" id="VDL86452.1"/>
    </source>
</evidence>
<keyword evidence="4" id="KW-1185">Reference proteome</keyword>
<organism evidence="5">
    <name type="scientific">Nippostrongylus brasiliensis</name>
    <name type="common">Rat hookworm</name>
    <dbReference type="NCBI Taxonomy" id="27835"/>
    <lineage>
        <taxon>Eukaryota</taxon>
        <taxon>Metazoa</taxon>
        <taxon>Ecdysozoa</taxon>
        <taxon>Nematoda</taxon>
        <taxon>Chromadorea</taxon>
        <taxon>Rhabditida</taxon>
        <taxon>Rhabditina</taxon>
        <taxon>Rhabditomorpha</taxon>
        <taxon>Strongyloidea</taxon>
        <taxon>Heligmosomidae</taxon>
        <taxon>Nippostrongylus</taxon>
    </lineage>
</organism>
<name>A0A0N4YXI6_NIPBR</name>
<dbReference type="EMBL" id="UYSL01027150">
    <property type="protein sequence ID" value="VDL86452.1"/>
    <property type="molecule type" value="Genomic_DNA"/>
</dbReference>
<evidence type="ECO:0000313" key="4">
    <source>
        <dbReference type="Proteomes" id="UP000271162"/>
    </source>
</evidence>
<feature type="compositionally biased region" description="Low complexity" evidence="1">
    <location>
        <begin position="33"/>
        <end position="48"/>
    </location>
</feature>
<dbReference type="WBParaSite" id="NBR_0002195801-mRNA-1">
    <property type="protein sequence ID" value="NBR_0002195801-mRNA-1"/>
    <property type="gene ID" value="NBR_0002195801"/>
</dbReference>
<gene>
    <name evidence="3" type="ORF">NBR_LOCUS21960</name>
</gene>
<dbReference type="STRING" id="27835.A0A0N4YXI6"/>
<proteinExistence type="predicted"/>
<feature type="region of interest" description="Disordered" evidence="1">
    <location>
        <begin position="24"/>
        <end position="84"/>
    </location>
</feature>
<evidence type="ECO:0000313" key="5">
    <source>
        <dbReference type="WBParaSite" id="NBR_0002195801-mRNA-1"/>
    </source>
</evidence>
<keyword evidence="2" id="KW-0472">Membrane</keyword>
<feature type="compositionally biased region" description="Polar residues" evidence="1">
    <location>
        <begin position="49"/>
        <end position="69"/>
    </location>
</feature>
<feature type="region of interest" description="Disordered" evidence="1">
    <location>
        <begin position="107"/>
        <end position="170"/>
    </location>
</feature>
<keyword evidence="2" id="KW-1133">Transmembrane helix</keyword>
<dbReference type="Proteomes" id="UP000271162">
    <property type="component" value="Unassembled WGS sequence"/>
</dbReference>
<sequence>MASSAPVELAKTTYGVAEGMTVGTTQEGLEQSADQAEATGTAQTTDTTVNHLENPISTAKDSAESTRGNTAVYGYGTSPNKASTVTSTSYAETYASTGILSTLLNREKASTTSGQLESGNDQSTKPSEELSDPTLRRTVSPPEPVAVPSSTSTSVQPSFDTTTPKDSETFRHYRHPHATLLSNDLRLPNRRLIKTWTDLPLNRRKVNPKSGLLPILRYNRPQEAFHLCAVEGGSDMADEVDLRDPQVRQLLRNVSEIDGAETRFFVNERDSKLYMKEKKVRVVSLRWSTRFFLNVNETVAPRQYVENMTAACKRPKDRKLAFLKKQRIRKSCKECFPYGTQKCERVPEGFVCRCRTNWTDPQTFYQNCRCFFVALAGLFAFLFRHPALLQIVQIQCMFSSFVMTCSFLFGGLRQRFSCKASLLEFRKAINSVRIPDRLSKLNSS</sequence>
<dbReference type="AlphaFoldDB" id="A0A0N4YXI6"/>
<keyword evidence="2" id="KW-0812">Transmembrane</keyword>
<feature type="transmembrane region" description="Helical" evidence="2">
    <location>
        <begin position="394"/>
        <end position="412"/>
    </location>
</feature>
<accession>A0A0N4YXI6</accession>
<evidence type="ECO:0000256" key="2">
    <source>
        <dbReference type="SAM" id="Phobius"/>
    </source>
</evidence>
<evidence type="ECO:0000256" key="1">
    <source>
        <dbReference type="SAM" id="MobiDB-lite"/>
    </source>
</evidence>
<protein>
    <submittedName>
        <fullName evidence="5">EGF-like domain-containing protein</fullName>
    </submittedName>
</protein>
<feature type="compositionally biased region" description="Low complexity" evidence="1">
    <location>
        <begin position="146"/>
        <end position="158"/>
    </location>
</feature>
<feature type="compositionally biased region" description="Polar residues" evidence="1">
    <location>
        <begin position="107"/>
        <end position="125"/>
    </location>
</feature>